<accession>A0ABD2PX30</accession>
<dbReference type="AlphaFoldDB" id="A0ABD2PX30"/>
<reference evidence="1 2" key="1">
    <citation type="submission" date="2024-11" db="EMBL/GenBank/DDBJ databases">
        <title>Adaptive evolution of stress response genes in parasites aligns with host niche diversity.</title>
        <authorList>
            <person name="Hahn C."/>
            <person name="Resl P."/>
        </authorList>
    </citation>
    <scope>NUCLEOTIDE SEQUENCE [LARGE SCALE GENOMIC DNA]</scope>
    <source>
        <strain evidence="1">EGGRZ-B1_66</strain>
        <tissue evidence="1">Body</tissue>
    </source>
</reference>
<dbReference type="InterPro" id="IPR011993">
    <property type="entry name" value="PH-like_dom_sf"/>
</dbReference>
<dbReference type="Gene3D" id="2.30.29.30">
    <property type="entry name" value="Pleckstrin-homology domain (PH domain)/Phosphotyrosine-binding domain (PTB)"/>
    <property type="match status" value="1"/>
</dbReference>
<comment type="caution">
    <text evidence="1">The sequence shown here is derived from an EMBL/GenBank/DDBJ whole genome shotgun (WGS) entry which is preliminary data.</text>
</comment>
<protein>
    <recommendedName>
        <fullName evidence="3">PH domain-containing protein</fullName>
    </recommendedName>
</protein>
<dbReference type="Proteomes" id="UP001626550">
    <property type="component" value="Unassembled WGS sequence"/>
</dbReference>
<organism evidence="1 2">
    <name type="scientific">Cichlidogyrus casuarinus</name>
    <dbReference type="NCBI Taxonomy" id="1844966"/>
    <lineage>
        <taxon>Eukaryota</taxon>
        <taxon>Metazoa</taxon>
        <taxon>Spiralia</taxon>
        <taxon>Lophotrochozoa</taxon>
        <taxon>Platyhelminthes</taxon>
        <taxon>Monogenea</taxon>
        <taxon>Monopisthocotylea</taxon>
        <taxon>Dactylogyridea</taxon>
        <taxon>Ancyrocephalidae</taxon>
        <taxon>Cichlidogyrus</taxon>
    </lineage>
</organism>
<dbReference type="EMBL" id="JBJKFK010002204">
    <property type="protein sequence ID" value="KAL3311467.1"/>
    <property type="molecule type" value="Genomic_DNA"/>
</dbReference>
<keyword evidence="2" id="KW-1185">Reference proteome</keyword>
<name>A0ABD2PX30_9PLAT</name>
<sequence length="310" mass="36189">MRSDVSVESSRLSRQTSFFFEDLILYNDVQKKTMRSKFHVWKNKFLFLTTDGRLGYNDTSKEYIQGDAAKWIKLLPSTRFYICLHNKLPELSMFREPTFLEHDSCESNYHYCLFIAGTLLQIEKESVSEERKLSLKCADFAVLVDKEHNWTFRLSNVSECLYWIETIKGFMLKQYPRDPFLLTNTTCEKGLERGLVKRASVIFSGRSRGKSLSCDTTAALLLNGVQRDKLKEGYLMKRDIGSMGNEILKKRFVLITRDGKMFYARRPQVSHLSTVPFARTFNRKPSFSKCLICKIILCKCSSWDTTKFHR</sequence>
<proteinExistence type="predicted"/>
<gene>
    <name evidence="1" type="ORF">Ciccas_009949</name>
</gene>
<evidence type="ECO:0008006" key="3">
    <source>
        <dbReference type="Google" id="ProtNLM"/>
    </source>
</evidence>
<evidence type="ECO:0000313" key="2">
    <source>
        <dbReference type="Proteomes" id="UP001626550"/>
    </source>
</evidence>
<evidence type="ECO:0000313" key="1">
    <source>
        <dbReference type="EMBL" id="KAL3311467.1"/>
    </source>
</evidence>